<keyword evidence="1" id="KW-1133">Transmembrane helix</keyword>
<keyword evidence="1" id="KW-0472">Membrane</keyword>
<accession>A0A1G1KV83</accession>
<evidence type="ECO:0000313" key="2">
    <source>
        <dbReference type="EMBL" id="OGW96785.1"/>
    </source>
</evidence>
<sequence length="224" mass="25889">MFKTIFYLVLSLLIVALLVTLAYFGYQWHQERKVLQQIVERLSADSRIAEVLVTKSRYNEASGKLETTIKFLEYDASGKPLEPRYFTFQGNIIQFQSLVIRFKDEFVNAGDSLRGKSIYLFLRAFVLDEKNAQVFNITEMNGIPKGYKIPNVKSDFERKLWEEFWTLALDPKAREREGIKNAQIEAPGSIFLPGTIYTLQIEHDGGIRIDTEPVPEILKDELQK</sequence>
<organism evidence="2 3">
    <name type="scientific">Candidatus Danuiimicrobium aquiferis</name>
    <dbReference type="NCBI Taxonomy" id="1801832"/>
    <lineage>
        <taxon>Bacteria</taxon>
        <taxon>Pseudomonadati</taxon>
        <taxon>Candidatus Omnitrophota</taxon>
        <taxon>Candidatus Danuiimicrobium</taxon>
    </lineage>
</organism>
<evidence type="ECO:0000256" key="1">
    <source>
        <dbReference type="SAM" id="Phobius"/>
    </source>
</evidence>
<keyword evidence="1" id="KW-0812">Transmembrane</keyword>
<dbReference type="AlphaFoldDB" id="A0A1G1KV83"/>
<proteinExistence type="predicted"/>
<comment type="caution">
    <text evidence="2">The sequence shown here is derived from an EMBL/GenBank/DDBJ whole genome shotgun (WGS) entry which is preliminary data.</text>
</comment>
<gene>
    <name evidence="2" type="ORF">A3G33_01470</name>
</gene>
<dbReference type="Proteomes" id="UP000178187">
    <property type="component" value="Unassembled WGS sequence"/>
</dbReference>
<name>A0A1G1KV83_9BACT</name>
<feature type="transmembrane region" description="Helical" evidence="1">
    <location>
        <begin position="6"/>
        <end position="26"/>
    </location>
</feature>
<reference evidence="2 3" key="1">
    <citation type="journal article" date="2016" name="Nat. Commun.">
        <title>Thousands of microbial genomes shed light on interconnected biogeochemical processes in an aquifer system.</title>
        <authorList>
            <person name="Anantharaman K."/>
            <person name="Brown C.T."/>
            <person name="Hug L.A."/>
            <person name="Sharon I."/>
            <person name="Castelle C.J."/>
            <person name="Probst A.J."/>
            <person name="Thomas B.C."/>
            <person name="Singh A."/>
            <person name="Wilkins M.J."/>
            <person name="Karaoz U."/>
            <person name="Brodie E.L."/>
            <person name="Williams K.H."/>
            <person name="Hubbard S.S."/>
            <person name="Banfield J.F."/>
        </authorList>
    </citation>
    <scope>NUCLEOTIDE SEQUENCE [LARGE SCALE GENOMIC DNA]</scope>
</reference>
<protein>
    <submittedName>
        <fullName evidence="2">Uncharacterized protein</fullName>
    </submittedName>
</protein>
<evidence type="ECO:0000313" key="3">
    <source>
        <dbReference type="Proteomes" id="UP000178187"/>
    </source>
</evidence>
<dbReference type="EMBL" id="MHFR01000048">
    <property type="protein sequence ID" value="OGW96785.1"/>
    <property type="molecule type" value="Genomic_DNA"/>
</dbReference>